<evidence type="ECO:0000256" key="4">
    <source>
        <dbReference type="ARBA" id="ARBA00012869"/>
    </source>
</evidence>
<dbReference type="UniPathway" id="UPA00251">
    <property type="reaction ID" value="UER00322"/>
</dbReference>
<evidence type="ECO:0000256" key="5">
    <source>
        <dbReference type="ARBA" id="ARBA00023002"/>
    </source>
</evidence>
<dbReference type="PANTHER" id="PTHR10755">
    <property type="entry name" value="COPROPORPHYRINOGEN III OXIDASE, MITOCHONDRIAL"/>
    <property type="match status" value="1"/>
</dbReference>
<keyword evidence="6" id="KW-0627">Porphyrin biosynthesis</keyword>
<dbReference type="PANTHER" id="PTHR10755:SF0">
    <property type="entry name" value="OXYGEN-DEPENDENT COPROPORPHYRINOGEN-III OXIDASE, MITOCHONDRIAL"/>
    <property type="match status" value="1"/>
</dbReference>
<organism evidence="8 9">
    <name type="scientific">Caulochytrium protostelioides</name>
    <dbReference type="NCBI Taxonomy" id="1555241"/>
    <lineage>
        <taxon>Eukaryota</taxon>
        <taxon>Fungi</taxon>
        <taxon>Fungi incertae sedis</taxon>
        <taxon>Chytridiomycota</taxon>
        <taxon>Chytridiomycota incertae sedis</taxon>
        <taxon>Chytridiomycetes</taxon>
        <taxon>Caulochytriales</taxon>
        <taxon>Caulochytriaceae</taxon>
        <taxon>Caulochytrium</taxon>
    </lineage>
</organism>
<evidence type="ECO:0000256" key="2">
    <source>
        <dbReference type="ARBA" id="ARBA00010644"/>
    </source>
</evidence>
<evidence type="ECO:0000256" key="1">
    <source>
        <dbReference type="ARBA" id="ARBA00005168"/>
    </source>
</evidence>
<dbReference type="SUPFAM" id="SSF102886">
    <property type="entry name" value="Coproporphyrinogen III oxidase"/>
    <property type="match status" value="1"/>
</dbReference>
<dbReference type="PRINTS" id="PR00073">
    <property type="entry name" value="COPRGNOXDASE"/>
</dbReference>
<dbReference type="GO" id="GO:0006782">
    <property type="term" value="P:protoporphyrinogen IX biosynthetic process"/>
    <property type="evidence" value="ECO:0007669"/>
    <property type="project" value="UniProtKB-UniPathway"/>
</dbReference>
<reference evidence="9" key="1">
    <citation type="journal article" date="2018" name="Nat. Microbiol.">
        <title>Leveraging single-cell genomics to expand the fungal tree of life.</title>
        <authorList>
            <person name="Ahrendt S.R."/>
            <person name="Quandt C.A."/>
            <person name="Ciobanu D."/>
            <person name="Clum A."/>
            <person name="Salamov A."/>
            <person name="Andreopoulos B."/>
            <person name="Cheng J.F."/>
            <person name="Woyke T."/>
            <person name="Pelin A."/>
            <person name="Henrissat B."/>
            <person name="Reynolds N.K."/>
            <person name="Benny G.L."/>
            <person name="Smith M.E."/>
            <person name="James T.Y."/>
            <person name="Grigoriev I.V."/>
        </authorList>
    </citation>
    <scope>NUCLEOTIDE SEQUENCE [LARGE SCALE GENOMIC DNA]</scope>
    <source>
        <strain evidence="9">ATCC 52028</strain>
    </source>
</reference>
<dbReference type="OrthoDB" id="15318at2759"/>
<evidence type="ECO:0000313" key="9">
    <source>
        <dbReference type="Proteomes" id="UP000274922"/>
    </source>
</evidence>
<accession>A0A4P9X541</accession>
<dbReference type="Gene3D" id="3.40.1500.10">
    <property type="entry name" value="Coproporphyrinogen III oxidase, aerobic"/>
    <property type="match status" value="1"/>
</dbReference>
<dbReference type="EC" id="1.3.3.3" evidence="4"/>
<feature type="region of interest" description="Disordered" evidence="7">
    <location>
        <begin position="313"/>
        <end position="338"/>
    </location>
</feature>
<name>A0A4P9X541_9FUNG</name>
<protein>
    <recommendedName>
        <fullName evidence="4">coproporphyrinogen oxidase</fullName>
        <ecNumber evidence="4">1.3.3.3</ecNumber>
    </recommendedName>
</protein>
<dbReference type="EMBL" id="ML014229">
    <property type="protein sequence ID" value="RKP00205.1"/>
    <property type="molecule type" value="Genomic_DNA"/>
</dbReference>
<dbReference type="PIRSF" id="PIRSF000166">
    <property type="entry name" value="Coproporphyri_ox"/>
    <property type="match status" value="1"/>
</dbReference>
<evidence type="ECO:0000256" key="7">
    <source>
        <dbReference type="SAM" id="MobiDB-lite"/>
    </source>
</evidence>
<dbReference type="GO" id="GO:0005737">
    <property type="term" value="C:cytoplasm"/>
    <property type="evidence" value="ECO:0007669"/>
    <property type="project" value="TreeGrafter"/>
</dbReference>
<comment type="similarity">
    <text evidence="2">Belongs to the aerobic coproporphyrinogen-III oxidase family.</text>
</comment>
<dbReference type="AlphaFoldDB" id="A0A4P9X541"/>
<dbReference type="PROSITE" id="PS01021">
    <property type="entry name" value="COPROGEN_OXIDASE"/>
    <property type="match status" value="1"/>
</dbReference>
<keyword evidence="5" id="KW-0560">Oxidoreductase</keyword>
<comment type="subunit">
    <text evidence="3">Homodimer.</text>
</comment>
<dbReference type="Pfam" id="PF01218">
    <property type="entry name" value="Coprogen_oxidas"/>
    <property type="match status" value="1"/>
</dbReference>
<dbReference type="NCBIfam" id="NF003727">
    <property type="entry name" value="PRK05330.1"/>
    <property type="match status" value="1"/>
</dbReference>
<dbReference type="InterPro" id="IPR036406">
    <property type="entry name" value="Coprogen_oxidase_aer_sf"/>
</dbReference>
<dbReference type="InterPro" id="IPR001260">
    <property type="entry name" value="Coprogen_oxidase_aer"/>
</dbReference>
<proteinExistence type="inferred from homology"/>
<dbReference type="InterPro" id="IPR018375">
    <property type="entry name" value="Coprogen_oxidase_CS"/>
</dbReference>
<comment type="pathway">
    <text evidence="1">Porphyrin-containing compound metabolism; protoporphyrin-IX biosynthesis; protoporphyrinogen-IX from coproporphyrinogen-III (O2 route): step 1/1.</text>
</comment>
<sequence length="338" mass="37780">MSERMEAFVKRLQADIVTALERVEHATASPLNRCFVFDQWQRPQGGEGVSCVIQDGRVIEKGGVNVSVIRSPLPPAMAAQMRARKIADMGDGPYDMFVAGISAVIHPRNPHAPTVHFNYRYFELAQDGAVKHAWFGGGCDLTPAYVYADDAEHFHRVIRDALDAHDAAYYPRYKRWCDRYFYLPHRGEARGIGGIFFDDVEGPGGDAEAAFAMVQACGRAFTAQYLPILERRCVMPYTEAQRHWQLLRRGRYVEFNLVEDRGTKFGLATPGARIESILMTLPLNVRWEYMVTPKPGTPEARLVEILQHPRDWLPLPPAEDDAAETAGAGAADKGSKST</sequence>
<evidence type="ECO:0000256" key="3">
    <source>
        <dbReference type="ARBA" id="ARBA00011738"/>
    </source>
</evidence>
<dbReference type="GO" id="GO:0004109">
    <property type="term" value="F:coproporphyrinogen oxidase activity"/>
    <property type="evidence" value="ECO:0007669"/>
    <property type="project" value="UniProtKB-EC"/>
</dbReference>
<keyword evidence="9" id="KW-1185">Reference proteome</keyword>
<dbReference type="Proteomes" id="UP000274922">
    <property type="component" value="Unassembled WGS sequence"/>
</dbReference>
<gene>
    <name evidence="8" type="ORF">CXG81DRAFT_13499</name>
</gene>
<evidence type="ECO:0000313" key="8">
    <source>
        <dbReference type="EMBL" id="RKP00205.1"/>
    </source>
</evidence>
<dbReference type="STRING" id="1555241.A0A4P9X541"/>
<evidence type="ECO:0000256" key="6">
    <source>
        <dbReference type="ARBA" id="ARBA00023244"/>
    </source>
</evidence>